<keyword evidence="3" id="KW-1185">Reference proteome</keyword>
<protein>
    <submittedName>
        <fullName evidence="2">Uncharacterized protein</fullName>
    </submittedName>
</protein>
<dbReference type="PROSITE" id="PS51257">
    <property type="entry name" value="PROKAR_LIPOPROTEIN"/>
    <property type="match status" value="1"/>
</dbReference>
<evidence type="ECO:0000313" key="3">
    <source>
        <dbReference type="Proteomes" id="UP001200022"/>
    </source>
</evidence>
<organism evidence="2 3">
    <name type="scientific">Flaviramulus multivorans</name>
    <dbReference type="NCBI Taxonomy" id="1304750"/>
    <lineage>
        <taxon>Bacteria</taxon>
        <taxon>Pseudomonadati</taxon>
        <taxon>Bacteroidota</taxon>
        <taxon>Flavobacteriia</taxon>
        <taxon>Flavobacteriales</taxon>
        <taxon>Flavobacteriaceae</taxon>
        <taxon>Flaviramulus</taxon>
    </lineage>
</organism>
<gene>
    <name evidence="2" type="ORF">L3X39_07920</name>
</gene>
<comment type="caution">
    <text evidence="2">The sequence shown here is derived from an EMBL/GenBank/DDBJ whole genome shotgun (WGS) entry which is preliminary data.</text>
</comment>
<dbReference type="RefSeq" id="WP_237231237.1">
    <property type="nucleotide sequence ID" value="NZ_JAKKDV010000002.1"/>
</dbReference>
<feature type="signal peptide" evidence="1">
    <location>
        <begin position="1"/>
        <end position="22"/>
    </location>
</feature>
<dbReference type="Proteomes" id="UP001200022">
    <property type="component" value="Unassembled WGS sequence"/>
</dbReference>
<reference evidence="2 3" key="1">
    <citation type="submission" date="2022-01" db="EMBL/GenBank/DDBJ databases">
        <title>Draft genome sequence of Sabulilitoribacter multivorans KCTC 32326.</title>
        <authorList>
            <person name="Oh J.-S."/>
        </authorList>
    </citation>
    <scope>NUCLEOTIDE SEQUENCE [LARGE SCALE GENOMIC DNA]</scope>
    <source>
        <strain evidence="2 3">M-M16</strain>
    </source>
</reference>
<evidence type="ECO:0000313" key="2">
    <source>
        <dbReference type="EMBL" id="MCF7560561.1"/>
    </source>
</evidence>
<sequence>MKTHFSLLVIFLLILTSCTSDDSGSQETQEPITFTIDNFTYRSYPIPQTVEGWEGSASYALAVFDVEPKAKKYTAKFYGTDFSNLHYTISWLPGDPIPDPAFMHETTDGYNNGVIDGKYNIAALKNGCQGIIMPPFDVGPCNFISGTTRQANIDGLISIGGKMDITIEFE</sequence>
<name>A0ABS9III0_9FLAO</name>
<feature type="chain" id="PRO_5047331789" evidence="1">
    <location>
        <begin position="23"/>
        <end position="170"/>
    </location>
</feature>
<proteinExistence type="predicted"/>
<dbReference type="EMBL" id="JAKKDV010000002">
    <property type="protein sequence ID" value="MCF7560561.1"/>
    <property type="molecule type" value="Genomic_DNA"/>
</dbReference>
<keyword evidence="1" id="KW-0732">Signal</keyword>
<accession>A0ABS9III0</accession>
<evidence type="ECO:0000256" key="1">
    <source>
        <dbReference type="SAM" id="SignalP"/>
    </source>
</evidence>